<dbReference type="EMBL" id="BART01013036">
    <property type="protein sequence ID" value="GAG88257.1"/>
    <property type="molecule type" value="Genomic_DNA"/>
</dbReference>
<organism evidence="1">
    <name type="scientific">marine sediment metagenome</name>
    <dbReference type="NCBI Taxonomy" id="412755"/>
    <lineage>
        <taxon>unclassified sequences</taxon>
        <taxon>metagenomes</taxon>
        <taxon>ecological metagenomes</taxon>
    </lineage>
</organism>
<gene>
    <name evidence="1" type="ORF">S01H4_26886</name>
</gene>
<accession>X1C4H4</accession>
<reference evidence="1" key="1">
    <citation type="journal article" date="2014" name="Front. Microbiol.">
        <title>High frequency of phylogenetically diverse reductive dehalogenase-homologous genes in deep subseafloor sedimentary metagenomes.</title>
        <authorList>
            <person name="Kawai M."/>
            <person name="Futagami T."/>
            <person name="Toyoda A."/>
            <person name="Takaki Y."/>
            <person name="Nishi S."/>
            <person name="Hori S."/>
            <person name="Arai W."/>
            <person name="Tsubouchi T."/>
            <person name="Morono Y."/>
            <person name="Uchiyama I."/>
            <person name="Ito T."/>
            <person name="Fujiyama A."/>
            <person name="Inagaki F."/>
            <person name="Takami H."/>
        </authorList>
    </citation>
    <scope>NUCLEOTIDE SEQUENCE</scope>
    <source>
        <strain evidence="1">Expedition CK06-06</strain>
    </source>
</reference>
<protein>
    <submittedName>
        <fullName evidence="1">Uncharacterized protein</fullName>
    </submittedName>
</protein>
<proteinExistence type="predicted"/>
<sequence length="29" mass="3329">NKFSPMRPLTNLIKKLVLLSHPIDLPKTN</sequence>
<evidence type="ECO:0000313" key="1">
    <source>
        <dbReference type="EMBL" id="GAG88257.1"/>
    </source>
</evidence>
<name>X1C4H4_9ZZZZ</name>
<feature type="non-terminal residue" evidence="1">
    <location>
        <position position="1"/>
    </location>
</feature>
<comment type="caution">
    <text evidence="1">The sequence shown here is derived from an EMBL/GenBank/DDBJ whole genome shotgun (WGS) entry which is preliminary data.</text>
</comment>
<dbReference type="AlphaFoldDB" id="X1C4H4"/>